<keyword evidence="3" id="KW-1185">Reference proteome</keyword>
<accession>A0A8J8CNL0</accession>
<feature type="domain" description="CheW-like" evidence="1">
    <location>
        <begin position="17"/>
        <end position="175"/>
    </location>
</feature>
<dbReference type="SUPFAM" id="SSF50341">
    <property type="entry name" value="CheW-like"/>
    <property type="match status" value="1"/>
</dbReference>
<dbReference type="Proteomes" id="UP000646053">
    <property type="component" value="Unassembled WGS sequence"/>
</dbReference>
<dbReference type="GO" id="GO:0007165">
    <property type="term" value="P:signal transduction"/>
    <property type="evidence" value="ECO:0007669"/>
    <property type="project" value="InterPro"/>
</dbReference>
<name>A0A8J8CNL0_9CYAN</name>
<gene>
    <name evidence="2" type="ORF">GS601_20740</name>
</gene>
<dbReference type="Gene3D" id="2.30.30.40">
    <property type="entry name" value="SH3 Domains"/>
    <property type="match status" value="1"/>
</dbReference>
<dbReference type="SMART" id="SM00260">
    <property type="entry name" value="CheW"/>
    <property type="match status" value="1"/>
</dbReference>
<dbReference type="PROSITE" id="PS50851">
    <property type="entry name" value="CHEW"/>
    <property type="match status" value="1"/>
</dbReference>
<evidence type="ECO:0000259" key="1">
    <source>
        <dbReference type="PROSITE" id="PS50851"/>
    </source>
</evidence>
<dbReference type="Gene3D" id="2.40.50.180">
    <property type="entry name" value="CheA-289, Domain 4"/>
    <property type="match status" value="1"/>
</dbReference>
<dbReference type="RefSeq" id="WP_162425210.1">
    <property type="nucleotide sequence ID" value="NZ_WVIE01000037.1"/>
</dbReference>
<comment type="caution">
    <text evidence="2">The sequence shown here is derived from an EMBL/GenBank/DDBJ whole genome shotgun (WGS) entry which is preliminary data.</text>
</comment>
<dbReference type="GO" id="GO:0006935">
    <property type="term" value="P:chemotaxis"/>
    <property type="evidence" value="ECO:0007669"/>
    <property type="project" value="InterPro"/>
</dbReference>
<organism evidence="2 3">
    <name type="scientific">Myxacorys almedinensis A</name>
    <dbReference type="NCBI Taxonomy" id="2690445"/>
    <lineage>
        <taxon>Bacteria</taxon>
        <taxon>Bacillati</taxon>
        <taxon>Cyanobacteriota</taxon>
        <taxon>Cyanophyceae</taxon>
        <taxon>Leptolyngbyales</taxon>
        <taxon>Leptolyngbyaceae</taxon>
        <taxon>Myxacorys</taxon>
        <taxon>Myxacorys almedinensis</taxon>
    </lineage>
</organism>
<dbReference type="EMBL" id="WVIE01000037">
    <property type="protein sequence ID" value="NDJ19685.1"/>
    <property type="molecule type" value="Genomic_DNA"/>
</dbReference>
<dbReference type="InterPro" id="IPR036061">
    <property type="entry name" value="CheW-like_dom_sf"/>
</dbReference>
<reference evidence="2" key="1">
    <citation type="submission" date="2019-12" db="EMBL/GenBank/DDBJ databases">
        <title>High-Quality draft genome sequences of three cyanobacteria isolated from the limestone walls of the Old Cathedral of Coimbra.</title>
        <authorList>
            <person name="Tiago I."/>
            <person name="Soares F."/>
            <person name="Portugal A."/>
        </authorList>
    </citation>
    <scope>NUCLEOTIDE SEQUENCE</scope>
    <source>
        <strain evidence="2">A</strain>
    </source>
</reference>
<evidence type="ECO:0000313" key="2">
    <source>
        <dbReference type="EMBL" id="NDJ19685.1"/>
    </source>
</evidence>
<dbReference type="InterPro" id="IPR002545">
    <property type="entry name" value="CheW-lke_dom"/>
</dbReference>
<protein>
    <recommendedName>
        <fullName evidence="1">CheW-like domain-containing protein</fullName>
    </recommendedName>
</protein>
<sequence length="175" mass="18832">MTSVLVSRSLPPLVKPVLKAVVFSIAGYRLALPMESVLRVVNAPPEMSASSAPQERSGMVELIHLGHLAIAVLNLYPHLSLKQSISRSVGASQGESQQGQFLVVTKVGGEICAIRVDTPPDLIELDASTIRQIPAPYQQNHPLSIASRVAVLPQGKATLAIFVLDMERVLRVIKD</sequence>
<proteinExistence type="predicted"/>
<dbReference type="Pfam" id="PF01584">
    <property type="entry name" value="CheW"/>
    <property type="match status" value="1"/>
</dbReference>
<dbReference type="AlphaFoldDB" id="A0A8J8CNL0"/>
<evidence type="ECO:0000313" key="3">
    <source>
        <dbReference type="Proteomes" id="UP000646053"/>
    </source>
</evidence>